<comment type="caution">
    <text evidence="1">The sequence shown here is derived from an EMBL/GenBank/DDBJ whole genome shotgun (WGS) entry which is preliminary data.</text>
</comment>
<sequence>MLKYLSFILLVSLFSCSTGKLKERFPASLYGEENTVLIKKRQSCQSREERVCYKKFPFSNLKRKWSEVFKYQFLNRQNIIQSKYLACKVDRLISCSNKYGFFEQADKWVKFQRGLNTQASIDSSKNNTLWRGMKRSYSWNSPDFILKQIQLPAVQVKRIWSLLYTMKKTYKTIMSLGSKVAGKTQDVAINLLHGTGIAITPKASAGFGIQANFEAIIHDGKMGFFCAPGLQVETDVGISVTLDVIKTFGCKDNEEYSGKFLSVAAGVSAEMIGLPFSIGGSYSIGMKLRKLLAELAEGKKQGLFNPSELMWEINSIAHLPTAKVMEIFGSKKSAIGALIILKIFAKMSSEKGTESYRELGKKIVEVQSFENSSIQEESLFPIGAILKTTTYKLKNWIEKENPGLSNLIFALDSLSRNINTCDAISGQIGLSFSLSPISVSSSIYHYTKIGEIDVRDLMYLASFAPARLATLSLSKKEFKKFKTTLNRVMKEIPFKEKFATCSQEAGEVLFDDVSNLKTIFE</sequence>
<dbReference type="PROSITE" id="PS51257">
    <property type="entry name" value="PROKAR_LIPOPROTEIN"/>
    <property type="match status" value="1"/>
</dbReference>
<proteinExistence type="predicted"/>
<reference evidence="2" key="1">
    <citation type="journal article" date="2017" name="Proc. Natl. Acad. Sci. U.S.A.">
        <title>Simulation of Deepwater Horizon oil plume reveals substrate specialization within a complex community of hydrocarbon-degraders.</title>
        <authorList>
            <person name="Hu P."/>
            <person name="Dubinsky E.A."/>
            <person name="Probst A.J."/>
            <person name="Wang J."/>
            <person name="Sieber C.M.K."/>
            <person name="Tom L.M."/>
            <person name="Gardinali P."/>
            <person name="Banfield J.F."/>
            <person name="Atlas R.M."/>
            <person name="Andersen G.L."/>
        </authorList>
    </citation>
    <scope>NUCLEOTIDE SEQUENCE [LARGE SCALE GENOMIC DNA]</scope>
</reference>
<organism evidence="1 2">
    <name type="scientific">Halobacteriovorax marinus</name>
    <dbReference type="NCBI Taxonomy" id="97084"/>
    <lineage>
        <taxon>Bacteria</taxon>
        <taxon>Pseudomonadati</taxon>
        <taxon>Bdellovibrionota</taxon>
        <taxon>Bacteriovoracia</taxon>
        <taxon>Bacteriovoracales</taxon>
        <taxon>Halobacteriovoraceae</taxon>
        <taxon>Halobacteriovorax</taxon>
    </lineage>
</organism>
<dbReference type="AlphaFoldDB" id="A0A1Y5FC13"/>
<dbReference type="EMBL" id="MAAO01000002">
    <property type="protein sequence ID" value="OUR99619.1"/>
    <property type="molecule type" value="Genomic_DNA"/>
</dbReference>
<protein>
    <recommendedName>
        <fullName evidence="3">Lipoprotein</fullName>
    </recommendedName>
</protein>
<gene>
    <name evidence="1" type="ORF">A9Q84_00950</name>
</gene>
<name>A0A1Y5FC13_9BACT</name>
<evidence type="ECO:0008006" key="3">
    <source>
        <dbReference type="Google" id="ProtNLM"/>
    </source>
</evidence>
<evidence type="ECO:0000313" key="2">
    <source>
        <dbReference type="Proteomes" id="UP000196531"/>
    </source>
</evidence>
<evidence type="ECO:0000313" key="1">
    <source>
        <dbReference type="EMBL" id="OUR99619.1"/>
    </source>
</evidence>
<accession>A0A1Y5FC13</accession>
<dbReference type="Proteomes" id="UP000196531">
    <property type="component" value="Unassembled WGS sequence"/>
</dbReference>